<accession>A0BEB9</accession>
<protein>
    <submittedName>
        <fullName evidence="1">Uncharacterized protein</fullName>
    </submittedName>
</protein>
<evidence type="ECO:0000313" key="1">
    <source>
        <dbReference type="EMBL" id="CAK56886.1"/>
    </source>
</evidence>
<dbReference type="InParanoid" id="A0BEB9"/>
<reference evidence="1 2" key="1">
    <citation type="journal article" date="2006" name="Nature">
        <title>Global trends of whole-genome duplications revealed by the ciliate Paramecium tetraurelia.</title>
        <authorList>
            <consortium name="Genoscope"/>
            <person name="Aury J.-M."/>
            <person name="Jaillon O."/>
            <person name="Duret L."/>
            <person name="Noel B."/>
            <person name="Jubin C."/>
            <person name="Porcel B.M."/>
            <person name="Segurens B."/>
            <person name="Daubin V."/>
            <person name="Anthouard V."/>
            <person name="Aiach N."/>
            <person name="Arnaiz O."/>
            <person name="Billaut A."/>
            <person name="Beisson J."/>
            <person name="Blanc I."/>
            <person name="Bouhouche K."/>
            <person name="Camara F."/>
            <person name="Duharcourt S."/>
            <person name="Guigo R."/>
            <person name="Gogendeau D."/>
            <person name="Katinka M."/>
            <person name="Keller A.-M."/>
            <person name="Kissmehl R."/>
            <person name="Klotz C."/>
            <person name="Koll F."/>
            <person name="Le Moue A."/>
            <person name="Lepere C."/>
            <person name="Malinsky S."/>
            <person name="Nowacki M."/>
            <person name="Nowak J.K."/>
            <person name="Plattner H."/>
            <person name="Poulain J."/>
            <person name="Ruiz F."/>
            <person name="Serrano V."/>
            <person name="Zagulski M."/>
            <person name="Dessen P."/>
            <person name="Betermier M."/>
            <person name="Weissenbach J."/>
            <person name="Scarpelli C."/>
            <person name="Schachter V."/>
            <person name="Sperling L."/>
            <person name="Meyer E."/>
            <person name="Cohen J."/>
            <person name="Wincker P."/>
        </authorList>
    </citation>
    <scope>NUCLEOTIDE SEQUENCE [LARGE SCALE GENOMIC DNA]</scope>
    <source>
        <strain evidence="1 2">Stock d4-2</strain>
    </source>
</reference>
<keyword evidence="2" id="KW-1185">Reference proteome</keyword>
<evidence type="ECO:0000313" key="2">
    <source>
        <dbReference type="Proteomes" id="UP000000600"/>
    </source>
</evidence>
<dbReference type="RefSeq" id="XP_001424284.1">
    <property type="nucleotide sequence ID" value="XM_001424247.1"/>
</dbReference>
<dbReference type="AlphaFoldDB" id="A0BEB9"/>
<dbReference type="KEGG" id="ptm:GSPATT00027919001"/>
<dbReference type="EMBL" id="CT867989">
    <property type="protein sequence ID" value="CAK56886.1"/>
    <property type="molecule type" value="Genomic_DNA"/>
</dbReference>
<sequence length="183" mass="21445">MNICKQNTVQATNTSYSEVAEELISVTKIALYTKNQLNLEKMNYIILNKFFKPLCLDIARIHIQLREEVTRSALLKALDKNDSDQIYDESILGVQKPNELVHIKCNIKTPRVNPKWQQICQKKVQGQQFRNFVCQADLQQLKNISINIKYMQDICHSQDGYQDIQNLLLLRIQQHQKILIKQF</sequence>
<proteinExistence type="predicted"/>
<dbReference type="Proteomes" id="UP000000600">
    <property type="component" value="Unassembled WGS sequence"/>
</dbReference>
<dbReference type="GeneID" id="5010072"/>
<name>A0BEB9_PARTE</name>
<dbReference type="HOGENOM" id="CLU_1477799_0_0_1"/>
<organism evidence="1 2">
    <name type="scientific">Paramecium tetraurelia</name>
    <dbReference type="NCBI Taxonomy" id="5888"/>
    <lineage>
        <taxon>Eukaryota</taxon>
        <taxon>Sar</taxon>
        <taxon>Alveolata</taxon>
        <taxon>Ciliophora</taxon>
        <taxon>Intramacronucleata</taxon>
        <taxon>Oligohymenophorea</taxon>
        <taxon>Peniculida</taxon>
        <taxon>Parameciidae</taxon>
        <taxon>Paramecium</taxon>
    </lineage>
</organism>
<gene>
    <name evidence="1" type="ORF">GSPATT00027919001</name>
</gene>